<gene>
    <name evidence="1" type="ORF">APT59_00925</name>
</gene>
<dbReference type="KEGG" id="por:APT59_00925"/>
<accession>A0A0U4WCG0</accession>
<evidence type="ECO:0000313" key="2">
    <source>
        <dbReference type="Proteomes" id="UP000064137"/>
    </source>
</evidence>
<dbReference type="InterPro" id="IPR009576">
    <property type="entry name" value="Biofilm_formation_YgiB"/>
</dbReference>
<dbReference type="AlphaFoldDB" id="A0A0U4WCG0"/>
<dbReference type="Proteomes" id="UP000064137">
    <property type="component" value="Chromosome"/>
</dbReference>
<organism evidence="1 2">
    <name type="scientific">Pseudomonas oryzihabitans</name>
    <dbReference type="NCBI Taxonomy" id="47885"/>
    <lineage>
        <taxon>Bacteria</taxon>
        <taxon>Pseudomonadati</taxon>
        <taxon>Pseudomonadota</taxon>
        <taxon>Gammaproteobacteria</taxon>
        <taxon>Pseudomonadales</taxon>
        <taxon>Pseudomonadaceae</taxon>
        <taxon>Pseudomonas</taxon>
    </lineage>
</organism>
<dbReference type="Pfam" id="PF06693">
    <property type="entry name" value="DUF1190"/>
    <property type="match status" value="1"/>
</dbReference>
<evidence type="ECO:0008006" key="3">
    <source>
        <dbReference type="Google" id="ProtNLM"/>
    </source>
</evidence>
<dbReference type="PROSITE" id="PS51257">
    <property type="entry name" value="PROKAR_LIPOPROTEIN"/>
    <property type="match status" value="1"/>
</dbReference>
<dbReference type="EMBL" id="CP013987">
    <property type="protein sequence ID" value="ALZ82834.1"/>
    <property type="molecule type" value="Genomic_DNA"/>
</dbReference>
<dbReference type="RefSeq" id="WP_059313140.1">
    <property type="nucleotide sequence ID" value="NZ_CP013987.1"/>
</dbReference>
<reference evidence="1 2" key="1">
    <citation type="submission" date="2016-01" db="EMBL/GenBank/DDBJ databases">
        <title>Annotation of Pseudomonas oryzihabitans USDA-ARS-USMARC-56511.</title>
        <authorList>
            <person name="Harhay G.P."/>
            <person name="Harhay D.M."/>
            <person name="Smith T.P.L."/>
            <person name="Bono J.L."/>
            <person name="Heaton M.P."/>
            <person name="Clawson M.L."/>
            <person name="Chitko-Mckown C.G."/>
            <person name="Capik S.F."/>
            <person name="DeDonder K.D."/>
            <person name="Apley M.D."/>
            <person name="Lubbers B.V."/>
            <person name="White B.J."/>
            <person name="Larson R.L."/>
        </authorList>
    </citation>
    <scope>NUCLEOTIDE SEQUENCE [LARGE SCALE GENOMIC DNA]</scope>
    <source>
        <strain evidence="1 2">USDA-ARS-USMARC-56511</strain>
    </source>
</reference>
<evidence type="ECO:0000313" key="1">
    <source>
        <dbReference type="EMBL" id="ALZ82834.1"/>
    </source>
</evidence>
<name>A0A0U4WCG0_9PSED</name>
<dbReference type="OrthoDB" id="7361974at2"/>
<sequence length="184" mass="19857">MKRSKCLHLVLLGASPLIMTGCNDKPETGFLYRDPLDCQSGGLFKAGLCEQEYARVLALHRQIAPRYTTQADCEADFGSARCQGVDQVSGAYAPLLSGYLLGTVPVSATGSQGQRLDWLEQRFPSEPLYQGLGDDHLRSNCNEYVGRRSGPLLVSNALTRIRPAPHVQRGGFGLKASALCSQGG</sequence>
<protein>
    <recommendedName>
        <fullName evidence="3">DUF1190 domain-containing protein</fullName>
    </recommendedName>
</protein>
<proteinExistence type="predicted"/>